<evidence type="ECO:0008006" key="3">
    <source>
        <dbReference type="Google" id="ProtNLM"/>
    </source>
</evidence>
<evidence type="ECO:0000313" key="2">
    <source>
        <dbReference type="Proteomes" id="UP000249123"/>
    </source>
</evidence>
<dbReference type="Proteomes" id="UP000249123">
    <property type="component" value="Unassembled WGS sequence"/>
</dbReference>
<gene>
    <name evidence="1" type="ORF">HY3_05630</name>
</gene>
<evidence type="ECO:0000313" key="1">
    <source>
        <dbReference type="EMBL" id="RAN30630.1"/>
    </source>
</evidence>
<name>A0A8B2PH25_9PROT</name>
<accession>A0A8B2PH25</accession>
<organism evidence="1 2">
    <name type="scientific">Hyphomonas pacifica</name>
    <dbReference type="NCBI Taxonomy" id="1280941"/>
    <lineage>
        <taxon>Bacteria</taxon>
        <taxon>Pseudomonadati</taxon>
        <taxon>Pseudomonadota</taxon>
        <taxon>Alphaproteobacteria</taxon>
        <taxon>Hyphomonadales</taxon>
        <taxon>Hyphomonadaceae</taxon>
        <taxon>Hyphomonas</taxon>
    </lineage>
</organism>
<dbReference type="EMBL" id="AWFB01000078">
    <property type="protein sequence ID" value="RAN30630.1"/>
    <property type="molecule type" value="Genomic_DNA"/>
</dbReference>
<comment type="caution">
    <text evidence="1">The sequence shown here is derived from an EMBL/GenBank/DDBJ whole genome shotgun (WGS) entry which is preliminary data.</text>
</comment>
<dbReference type="RefSeq" id="WP_112063385.1">
    <property type="nucleotide sequence ID" value="NZ_AWFB01000078.1"/>
</dbReference>
<sequence length="902" mass="97673">MKRANEVSLRLSLKGREDLIRAMREMGGEHEKAAKKIEAGSKRATISIKAIDKAANETKRSLEGMAGKGGILGNVLGDLGPIGLAAGAGIGAIGVALAGSLKIAREAISAFDRIGKAADTLLLSTDAFQSLNSAAIDEGVNFERVEMAVRALDKRHSELVANQGELYTRLKDINPELVEMLRNTVDNDSRLRILTKALQEAETATKRSTIAYAAFGEGGADVARMLIRQEDGLDGMIERAKELGLVVDESLIRSSEEMENRFGQASKVIDLQLKQAFIDLAPTILQVAEFAADVSREFGYLISQTQAFSDRTTSSLERKTADLMVKLAELGASAEALQKSYLTGSKLDMEAMGFAGRSAAQALGYADKWNKSVTELAKRREEERQRETGDIRRRMTTQQLQEERKAYEDHLQQIDISLAEKRNAGEISLIEDPYAQGRIEVQRVLDQINAEIERRGSAVDPGKTKPDTKAIAEMNRLRADAIRLQKELGDYTAYLAQEEARYRKMEEAGLITSEQRRVAVKALEDELSGVTDAQEKWAKIIEDSLSPADALKQKIKDLEFDFADGKVSVEAYNAAMKALKEELLEVQKTELEAKPGFAAAETIRKDLVKAAEDAMTPFQKLQAEIRRVRDLVSEGVLDDADATQWLEVYEARLRKATEASAGLRAAEELLDGVQANRIRTLDDLGRTLSAMLVNMVRDYLAARKQMQGGSFLDYVFGTGQFGFGGPQGGSNSGLSSVLSVVGSFFGMGGGGGGAGAGMHAGATANIGFSHSGGSGRNPAGRRSIGHGLYPGERMMVVEDDETILTASGRMSIANQIASMAEERRQMAGLVNEISRGSKGGGGSMVKLQVNNYAGADVAVSETQGADGPEMSIDIHGKMKESMRSGTFDAEMKDRYGLRPVDG</sequence>
<reference evidence="1 2" key="1">
    <citation type="submission" date="2013-04" db="EMBL/GenBank/DDBJ databases">
        <title>Hyphomonas sp. T24B3 Genome Sequencing.</title>
        <authorList>
            <person name="Lai Q."/>
            <person name="Shao Z."/>
        </authorList>
    </citation>
    <scope>NUCLEOTIDE SEQUENCE [LARGE SCALE GENOMIC DNA]</scope>
    <source>
        <strain evidence="1 2">T24B3</strain>
    </source>
</reference>
<dbReference type="AlphaFoldDB" id="A0A8B2PH25"/>
<keyword evidence="2" id="KW-1185">Reference proteome</keyword>
<protein>
    <recommendedName>
        <fullName evidence="3">Bacteriophage tail tape measure C-terminal domain-containing protein</fullName>
    </recommendedName>
</protein>
<proteinExistence type="predicted"/>